<proteinExistence type="predicted"/>
<feature type="transmembrane region" description="Helical" evidence="8">
    <location>
        <begin position="273"/>
        <end position="291"/>
    </location>
</feature>
<keyword evidence="3" id="KW-0328">Glycosyltransferase</keyword>
<name>A0A6J7AQ32_9ZZZZ</name>
<evidence type="ECO:0000313" key="11">
    <source>
        <dbReference type="EMBL" id="CAB4835116.1"/>
    </source>
</evidence>
<evidence type="ECO:0000313" key="12">
    <source>
        <dbReference type="EMBL" id="CAB4945340.1"/>
    </source>
</evidence>
<feature type="transmembrane region" description="Helical" evidence="8">
    <location>
        <begin position="217"/>
        <end position="238"/>
    </location>
</feature>
<evidence type="ECO:0000313" key="10">
    <source>
        <dbReference type="EMBL" id="CAB4736684.1"/>
    </source>
</evidence>
<dbReference type="InterPro" id="IPR050297">
    <property type="entry name" value="LipidA_mod_glycosyltrf_83"/>
</dbReference>
<evidence type="ECO:0000256" key="8">
    <source>
        <dbReference type="SAM" id="Phobius"/>
    </source>
</evidence>
<evidence type="ECO:0000256" key="4">
    <source>
        <dbReference type="ARBA" id="ARBA00022679"/>
    </source>
</evidence>
<dbReference type="EMBL" id="CAESGF010000017">
    <property type="protein sequence ID" value="CAB4364705.1"/>
    <property type="molecule type" value="Genomic_DNA"/>
</dbReference>
<keyword evidence="5 8" id="KW-0812">Transmembrane</keyword>
<keyword evidence="7 8" id="KW-0472">Membrane</keyword>
<dbReference type="PANTHER" id="PTHR33908">
    <property type="entry name" value="MANNOSYLTRANSFERASE YKCB-RELATED"/>
    <property type="match status" value="1"/>
</dbReference>
<dbReference type="EMBL" id="CAEZYF010000020">
    <property type="protein sequence ID" value="CAB4736684.1"/>
    <property type="molecule type" value="Genomic_DNA"/>
</dbReference>
<feature type="transmembrane region" description="Helical" evidence="8">
    <location>
        <begin position="245"/>
        <end position="267"/>
    </location>
</feature>
<dbReference type="EMBL" id="CAFBOL010000041">
    <property type="protein sequence ID" value="CAB4993630.1"/>
    <property type="molecule type" value="Genomic_DNA"/>
</dbReference>
<dbReference type="AlphaFoldDB" id="A0A6J7AQ32"/>
<dbReference type="EMBL" id="CAFBMT010000016">
    <property type="protein sequence ID" value="CAB4945340.1"/>
    <property type="molecule type" value="Genomic_DNA"/>
</dbReference>
<evidence type="ECO:0000256" key="3">
    <source>
        <dbReference type="ARBA" id="ARBA00022676"/>
    </source>
</evidence>
<dbReference type="GO" id="GO:0016763">
    <property type="term" value="F:pentosyltransferase activity"/>
    <property type="evidence" value="ECO:0007669"/>
    <property type="project" value="TreeGrafter"/>
</dbReference>
<evidence type="ECO:0000256" key="6">
    <source>
        <dbReference type="ARBA" id="ARBA00022989"/>
    </source>
</evidence>
<dbReference type="GO" id="GO:0008610">
    <property type="term" value="P:lipid biosynthetic process"/>
    <property type="evidence" value="ECO:0007669"/>
    <property type="project" value="UniProtKB-ARBA"/>
</dbReference>
<evidence type="ECO:0000256" key="5">
    <source>
        <dbReference type="ARBA" id="ARBA00022692"/>
    </source>
</evidence>
<keyword evidence="2" id="KW-1003">Cell membrane</keyword>
<accession>A0A6J7AQ32</accession>
<evidence type="ECO:0000256" key="7">
    <source>
        <dbReference type="ARBA" id="ARBA00023136"/>
    </source>
</evidence>
<feature type="transmembrane region" description="Helical" evidence="8">
    <location>
        <begin position="321"/>
        <end position="342"/>
    </location>
</feature>
<protein>
    <submittedName>
        <fullName evidence="11">Unannotated protein</fullName>
    </submittedName>
</protein>
<evidence type="ECO:0000256" key="2">
    <source>
        <dbReference type="ARBA" id="ARBA00022475"/>
    </source>
</evidence>
<organism evidence="11">
    <name type="scientific">freshwater metagenome</name>
    <dbReference type="NCBI Taxonomy" id="449393"/>
    <lineage>
        <taxon>unclassified sequences</taxon>
        <taxon>metagenomes</taxon>
        <taxon>ecological metagenomes</taxon>
    </lineage>
</organism>
<evidence type="ECO:0000256" key="1">
    <source>
        <dbReference type="ARBA" id="ARBA00004651"/>
    </source>
</evidence>
<gene>
    <name evidence="10" type="ORF">UFOPK2656_02595</name>
    <name evidence="11" type="ORF">UFOPK3099_02668</name>
    <name evidence="12" type="ORF">UFOPK3651_02476</name>
    <name evidence="13" type="ORF">UFOPK3931_01639</name>
    <name evidence="9" type="ORF">UFOPK4189_02464</name>
</gene>
<keyword evidence="6 8" id="KW-1133">Transmembrane helix</keyword>
<feature type="transmembrane region" description="Helical" evidence="8">
    <location>
        <begin position="193"/>
        <end position="211"/>
    </location>
</feature>
<dbReference type="GO" id="GO:0005886">
    <property type="term" value="C:plasma membrane"/>
    <property type="evidence" value="ECO:0007669"/>
    <property type="project" value="UniProtKB-SubCell"/>
</dbReference>
<dbReference type="EMBL" id="CAFAAV010000287">
    <property type="protein sequence ID" value="CAB4835116.1"/>
    <property type="molecule type" value="Genomic_DNA"/>
</dbReference>
<keyword evidence="4" id="KW-0808">Transferase</keyword>
<feature type="transmembrane region" description="Helical" evidence="8">
    <location>
        <begin position="131"/>
        <end position="149"/>
    </location>
</feature>
<sequence length="482" mass="51521">MPTPCRRRDLWALGVSCVLLRLPALLSSRWYDPDEAAIAVQARTIVAGGRLYVDMADRKPPIPPFIYAAWFDLTNSNDPRGPRLIAALLLALAVVALTAEVARTHGRRVALWTAALYVGGSLALAPADSGAANYAHFALPLATVAIIACRRGRNWPLLGGVLLGVAILSRQSWIFAIPAGAVSCWMSARYRGVALYVIGAGAAVSTAALMAPWSDYWFWNFKSSPGFVFAAIGIGTAFGRGTMSLLLFVLRHLALVGGVLAGFANTLRRQLDLWLWTLTGLGSIAAGFRFYGHYWLQIVPPLALLAGPTIAAWTAKWRLLAGWSLAATAAFSFVSLCVPQWFRDRRDAAPVAALIDSCTAPTDRVFVWGSFPELLVAVDRPTAGTLVHSDFVTGRSGGRQAATDSVTPGAQERMMADLRAHPPAALIDTSGVPGLGYGTFPMSSNAQLSEFASRSYVATRFEGYVVWWLQGAECAGGHATGG</sequence>
<comment type="subcellular location">
    <subcellularLocation>
        <location evidence="1">Cell membrane</location>
        <topology evidence="1">Multi-pass membrane protein</topology>
    </subcellularLocation>
</comment>
<feature type="transmembrane region" description="Helical" evidence="8">
    <location>
        <begin position="84"/>
        <end position="102"/>
    </location>
</feature>
<evidence type="ECO:0000313" key="9">
    <source>
        <dbReference type="EMBL" id="CAB4364705.1"/>
    </source>
</evidence>
<dbReference type="PANTHER" id="PTHR33908:SF11">
    <property type="entry name" value="MEMBRANE PROTEIN"/>
    <property type="match status" value="1"/>
</dbReference>
<reference evidence="11" key="1">
    <citation type="submission" date="2020-05" db="EMBL/GenBank/DDBJ databases">
        <authorList>
            <person name="Chiriac C."/>
            <person name="Salcher M."/>
            <person name="Ghai R."/>
            <person name="Kavagutti S V."/>
        </authorList>
    </citation>
    <scope>NUCLEOTIDE SEQUENCE</scope>
</reference>
<evidence type="ECO:0000313" key="13">
    <source>
        <dbReference type="EMBL" id="CAB4993630.1"/>
    </source>
</evidence>